<sequence length="357" mass="40165">MPHTIVDTSGGGATITLDSLAVCLLISSVLYLFCLILARRKLLALNKNNPYDLNTQKLLVVSVATVCILRIMSFIGVALMDVANVRAHYALQPTGYHIHTNSTIAEPRDKNQSFYDSSMTVLFDLPNAIVVSTYVLLTLVWVECFLQSRFHTMDSSHYHSRGLVGYMIFNIILYSIQMVLYVLIFLPGVKNVVRTVLYVVMTTTNLVAVLLVFVFYVYLSVAFSGFPPRSLHLLASLRKISNVMTLWSASRIAWAGATLAAFLNDIELLQDSRSPVWSSLVLFLLFVFCEILPIVTLLDYSYLSMITFDKGASRDITVLASGDHDSLNGTSEMLLDRRRARGDYEYEQYNYDEEVKI</sequence>
<dbReference type="GO" id="GO:0012505">
    <property type="term" value="C:endomembrane system"/>
    <property type="evidence" value="ECO:0007669"/>
    <property type="project" value="UniProtKB-SubCell"/>
</dbReference>
<organism evidence="8">
    <name type="scientific">Ditylum brightwellii</name>
    <dbReference type="NCBI Taxonomy" id="49249"/>
    <lineage>
        <taxon>Eukaryota</taxon>
        <taxon>Sar</taxon>
        <taxon>Stramenopiles</taxon>
        <taxon>Ochrophyta</taxon>
        <taxon>Bacillariophyta</taxon>
        <taxon>Mediophyceae</taxon>
        <taxon>Lithodesmiophycidae</taxon>
        <taxon>Lithodesmiales</taxon>
        <taxon>Lithodesmiaceae</taxon>
        <taxon>Ditylum</taxon>
    </lineage>
</organism>
<keyword evidence="4 6" id="KW-1133">Transmembrane helix</keyword>
<feature type="domain" description="THH1/TOM1/TOM3" evidence="7">
    <location>
        <begin position="51"/>
        <end position="295"/>
    </location>
</feature>
<feature type="transmembrane region" description="Helical" evidence="6">
    <location>
        <begin position="196"/>
        <end position="219"/>
    </location>
</feature>
<feature type="transmembrane region" description="Helical" evidence="6">
    <location>
        <begin position="275"/>
        <end position="298"/>
    </location>
</feature>
<feature type="transmembrane region" description="Helical" evidence="6">
    <location>
        <begin position="19"/>
        <end position="38"/>
    </location>
</feature>
<dbReference type="PANTHER" id="PTHR31142">
    <property type="entry name" value="TOBAMOVIRUS MULTIPLICATION PROTEIN 1-LIKE ISOFORM X1"/>
    <property type="match status" value="1"/>
</dbReference>
<reference evidence="8" key="1">
    <citation type="submission" date="2021-01" db="EMBL/GenBank/DDBJ databases">
        <authorList>
            <person name="Corre E."/>
            <person name="Pelletier E."/>
            <person name="Niang G."/>
            <person name="Scheremetjew M."/>
            <person name="Finn R."/>
            <person name="Kale V."/>
            <person name="Holt S."/>
            <person name="Cochrane G."/>
            <person name="Meng A."/>
            <person name="Brown T."/>
            <person name="Cohen L."/>
        </authorList>
    </citation>
    <scope>NUCLEOTIDE SEQUENCE</scope>
    <source>
        <strain evidence="8">GSO104</strain>
    </source>
</reference>
<evidence type="ECO:0000256" key="5">
    <source>
        <dbReference type="ARBA" id="ARBA00023136"/>
    </source>
</evidence>
<dbReference type="EMBL" id="HBNS01007010">
    <property type="protein sequence ID" value="CAE4589522.1"/>
    <property type="molecule type" value="Transcribed_RNA"/>
</dbReference>
<evidence type="ECO:0000256" key="3">
    <source>
        <dbReference type="ARBA" id="ARBA00022692"/>
    </source>
</evidence>
<evidence type="ECO:0000259" key="7">
    <source>
        <dbReference type="Pfam" id="PF06454"/>
    </source>
</evidence>
<dbReference type="AlphaFoldDB" id="A0A6V2BXQ0"/>
<dbReference type="PANTHER" id="PTHR31142:SF3">
    <property type="entry name" value="THH1_TOM1_TOM3 DOMAIN-CONTAINING PROTEIN"/>
    <property type="match status" value="1"/>
</dbReference>
<keyword evidence="3 6" id="KW-0812">Transmembrane</keyword>
<feature type="transmembrane region" description="Helical" evidence="6">
    <location>
        <begin position="58"/>
        <end position="80"/>
    </location>
</feature>
<keyword evidence="5 6" id="KW-0472">Membrane</keyword>
<dbReference type="InterPro" id="IPR040226">
    <property type="entry name" value="THH1/TOM1/TOM3"/>
</dbReference>
<evidence type="ECO:0000256" key="1">
    <source>
        <dbReference type="ARBA" id="ARBA00004127"/>
    </source>
</evidence>
<protein>
    <recommendedName>
        <fullName evidence="7">THH1/TOM1/TOM3 domain-containing protein</fullName>
    </recommendedName>
</protein>
<feature type="transmembrane region" description="Helical" evidence="6">
    <location>
        <begin position="125"/>
        <end position="142"/>
    </location>
</feature>
<evidence type="ECO:0000313" key="8">
    <source>
        <dbReference type="EMBL" id="CAE4589522.1"/>
    </source>
</evidence>
<gene>
    <name evidence="8" type="ORF">DBRI00130_LOCUS5671</name>
</gene>
<evidence type="ECO:0000256" key="4">
    <source>
        <dbReference type="ARBA" id="ARBA00022989"/>
    </source>
</evidence>
<proteinExistence type="inferred from homology"/>
<feature type="transmembrane region" description="Helical" evidence="6">
    <location>
        <begin position="240"/>
        <end position="263"/>
    </location>
</feature>
<accession>A0A6V2BXQ0</accession>
<dbReference type="Pfam" id="PF06454">
    <property type="entry name" value="THH1_TOM1-3_dom"/>
    <property type="match status" value="1"/>
</dbReference>
<evidence type="ECO:0000256" key="6">
    <source>
        <dbReference type="SAM" id="Phobius"/>
    </source>
</evidence>
<feature type="transmembrane region" description="Helical" evidence="6">
    <location>
        <begin position="163"/>
        <end position="184"/>
    </location>
</feature>
<name>A0A6V2BXQ0_9STRA</name>
<dbReference type="InterPro" id="IPR009457">
    <property type="entry name" value="THH1/TOM1/TOM3_dom"/>
</dbReference>
<comment type="similarity">
    <text evidence="2">Belongs to the plant tobamovirus multiplication TOM1 protein family.</text>
</comment>
<evidence type="ECO:0000256" key="2">
    <source>
        <dbReference type="ARBA" id="ARBA00006779"/>
    </source>
</evidence>
<comment type="subcellular location">
    <subcellularLocation>
        <location evidence="1">Endomembrane system</location>
        <topology evidence="1">Multi-pass membrane protein</topology>
    </subcellularLocation>
</comment>